<dbReference type="EMBL" id="GBRH01192741">
    <property type="protein sequence ID" value="JAE05155.1"/>
    <property type="molecule type" value="Transcribed_RNA"/>
</dbReference>
<protein>
    <submittedName>
        <fullName evidence="2">Uncharacterized protein</fullName>
    </submittedName>
</protein>
<reference evidence="2" key="2">
    <citation type="journal article" date="2015" name="Data Brief">
        <title>Shoot transcriptome of the giant reed, Arundo donax.</title>
        <authorList>
            <person name="Barrero R.A."/>
            <person name="Guerrero F.D."/>
            <person name="Moolhuijzen P."/>
            <person name="Goolsby J.A."/>
            <person name="Tidwell J."/>
            <person name="Bellgard S.E."/>
            <person name="Bellgard M.I."/>
        </authorList>
    </citation>
    <scope>NUCLEOTIDE SEQUENCE</scope>
    <source>
        <tissue evidence="2">Shoot tissue taken approximately 20 cm above the soil surface</tissue>
    </source>
</reference>
<organism evidence="2">
    <name type="scientific">Arundo donax</name>
    <name type="common">Giant reed</name>
    <name type="synonym">Donax arundinaceus</name>
    <dbReference type="NCBI Taxonomy" id="35708"/>
    <lineage>
        <taxon>Eukaryota</taxon>
        <taxon>Viridiplantae</taxon>
        <taxon>Streptophyta</taxon>
        <taxon>Embryophyta</taxon>
        <taxon>Tracheophyta</taxon>
        <taxon>Spermatophyta</taxon>
        <taxon>Magnoliopsida</taxon>
        <taxon>Liliopsida</taxon>
        <taxon>Poales</taxon>
        <taxon>Poaceae</taxon>
        <taxon>PACMAD clade</taxon>
        <taxon>Arundinoideae</taxon>
        <taxon>Arundineae</taxon>
        <taxon>Arundo</taxon>
    </lineage>
</organism>
<evidence type="ECO:0000256" key="1">
    <source>
        <dbReference type="SAM" id="MobiDB-lite"/>
    </source>
</evidence>
<dbReference type="AlphaFoldDB" id="A0A0A9EWP8"/>
<feature type="compositionally biased region" description="Basic residues" evidence="1">
    <location>
        <begin position="19"/>
        <end position="30"/>
    </location>
</feature>
<proteinExistence type="predicted"/>
<evidence type="ECO:0000313" key="2">
    <source>
        <dbReference type="EMBL" id="JAE05155.1"/>
    </source>
</evidence>
<feature type="region of interest" description="Disordered" evidence="1">
    <location>
        <begin position="1"/>
        <end position="66"/>
    </location>
</feature>
<name>A0A0A9EWP8_ARUDO</name>
<accession>A0A0A9EWP8</accession>
<reference evidence="2" key="1">
    <citation type="submission" date="2014-09" db="EMBL/GenBank/DDBJ databases">
        <authorList>
            <person name="Magalhaes I.L.F."/>
            <person name="Oliveira U."/>
            <person name="Santos F.R."/>
            <person name="Vidigal T.H.D.A."/>
            <person name="Brescovit A.D."/>
            <person name="Santos A.J."/>
        </authorList>
    </citation>
    <scope>NUCLEOTIDE SEQUENCE</scope>
    <source>
        <tissue evidence="2">Shoot tissue taken approximately 20 cm above the soil surface</tissue>
    </source>
</reference>
<sequence length="66" mass="7374">MLSRSEVSPSPPRRGGGVRWRRRAQRRAARRAPGGPRPRSRARRAARGAGPPRPRGARGGTRARWR</sequence>